<dbReference type="Proteomes" id="UP001385951">
    <property type="component" value="Unassembled WGS sequence"/>
</dbReference>
<protein>
    <submittedName>
        <fullName evidence="1">Uncharacterized protein</fullName>
    </submittedName>
</protein>
<gene>
    <name evidence="1" type="ORF">QCA50_018900</name>
</gene>
<sequence length="125" mass="14530">MPTNVQCSPEAHSMLDRYSFQNRNLHLYISCVLYRQRKKPAVKLTAAEKKARHDAFTEKQDQWKLLLEEAQGRVWQEAEGLATKLGHTPQYWYECLVHLDATPAAGRDINLHWIVAQILGFIKVR</sequence>
<accession>A0AAW0FFS8</accession>
<proteinExistence type="predicted"/>
<evidence type="ECO:0000313" key="2">
    <source>
        <dbReference type="Proteomes" id="UP001385951"/>
    </source>
</evidence>
<reference evidence="1 2" key="1">
    <citation type="submission" date="2022-09" db="EMBL/GenBank/DDBJ databases">
        <authorList>
            <person name="Palmer J.M."/>
        </authorList>
    </citation>
    <scope>NUCLEOTIDE SEQUENCE [LARGE SCALE GENOMIC DNA]</scope>
    <source>
        <strain evidence="1 2">DSM 7382</strain>
    </source>
</reference>
<comment type="caution">
    <text evidence="1">The sequence shown here is derived from an EMBL/GenBank/DDBJ whole genome shotgun (WGS) entry which is preliminary data.</text>
</comment>
<evidence type="ECO:0000313" key="1">
    <source>
        <dbReference type="EMBL" id="KAK7678107.1"/>
    </source>
</evidence>
<name>A0AAW0FFS8_9APHY</name>
<organism evidence="1 2">
    <name type="scientific">Cerrena zonata</name>
    <dbReference type="NCBI Taxonomy" id="2478898"/>
    <lineage>
        <taxon>Eukaryota</taxon>
        <taxon>Fungi</taxon>
        <taxon>Dikarya</taxon>
        <taxon>Basidiomycota</taxon>
        <taxon>Agaricomycotina</taxon>
        <taxon>Agaricomycetes</taxon>
        <taxon>Polyporales</taxon>
        <taxon>Cerrenaceae</taxon>
        <taxon>Cerrena</taxon>
    </lineage>
</organism>
<dbReference type="AlphaFoldDB" id="A0AAW0FFS8"/>
<dbReference type="EMBL" id="JASBNA010000077">
    <property type="protein sequence ID" value="KAK7678107.1"/>
    <property type="molecule type" value="Genomic_DNA"/>
</dbReference>
<keyword evidence="2" id="KW-1185">Reference proteome</keyword>